<keyword evidence="1" id="KW-1133">Transmembrane helix</keyword>
<dbReference type="EMBL" id="LAZR01001409">
    <property type="protein sequence ID" value="KKN45156.1"/>
    <property type="molecule type" value="Genomic_DNA"/>
</dbReference>
<evidence type="ECO:0000256" key="1">
    <source>
        <dbReference type="SAM" id="Phobius"/>
    </source>
</evidence>
<accession>A0A0F9T852</accession>
<proteinExistence type="predicted"/>
<keyword evidence="1" id="KW-0472">Membrane</keyword>
<name>A0A0F9T852_9ZZZZ</name>
<feature type="transmembrane region" description="Helical" evidence="1">
    <location>
        <begin position="35"/>
        <end position="60"/>
    </location>
</feature>
<feature type="transmembrane region" description="Helical" evidence="1">
    <location>
        <begin position="7"/>
        <end position="29"/>
    </location>
</feature>
<dbReference type="AlphaFoldDB" id="A0A0F9T852"/>
<protein>
    <submittedName>
        <fullName evidence="2">Uncharacterized protein</fullName>
    </submittedName>
</protein>
<gene>
    <name evidence="2" type="ORF">LCGC14_0686090</name>
</gene>
<comment type="caution">
    <text evidence="2">The sequence shown here is derived from an EMBL/GenBank/DDBJ whole genome shotgun (WGS) entry which is preliminary data.</text>
</comment>
<organism evidence="2">
    <name type="scientific">marine sediment metagenome</name>
    <dbReference type="NCBI Taxonomy" id="412755"/>
    <lineage>
        <taxon>unclassified sequences</taxon>
        <taxon>metagenomes</taxon>
        <taxon>ecological metagenomes</taxon>
    </lineage>
</organism>
<evidence type="ECO:0000313" key="2">
    <source>
        <dbReference type="EMBL" id="KKN45156.1"/>
    </source>
</evidence>
<reference evidence="2" key="1">
    <citation type="journal article" date="2015" name="Nature">
        <title>Complex archaea that bridge the gap between prokaryotes and eukaryotes.</title>
        <authorList>
            <person name="Spang A."/>
            <person name="Saw J.H."/>
            <person name="Jorgensen S.L."/>
            <person name="Zaremba-Niedzwiedzka K."/>
            <person name="Martijn J."/>
            <person name="Lind A.E."/>
            <person name="van Eijk R."/>
            <person name="Schleper C."/>
            <person name="Guy L."/>
            <person name="Ettema T.J."/>
        </authorList>
    </citation>
    <scope>NUCLEOTIDE SEQUENCE</scope>
</reference>
<sequence length="63" mass="6782">MSDNVRILGALLTMLAIGFGGCFLVMWWVSGLGVALSVISNTVGTFFVAVIVVLVTLWLWGCY</sequence>
<keyword evidence="1" id="KW-0812">Transmembrane</keyword>
<dbReference type="PROSITE" id="PS51257">
    <property type="entry name" value="PROKAR_LIPOPROTEIN"/>
    <property type="match status" value="1"/>
</dbReference>